<protein>
    <submittedName>
        <fullName evidence="2">Uncharacterized protein</fullName>
    </submittedName>
</protein>
<accession>A0A2K9D865</accession>
<evidence type="ECO:0000313" key="2">
    <source>
        <dbReference type="EMBL" id="AUG28311.1"/>
    </source>
</evidence>
<gene>
    <name evidence="2" type="ORF">CXR34_01765</name>
</gene>
<sequence length="439" mass="46826">MTDYSELHEPPDSGPGNEIELISDGEGLVVIGSPAAVELFVASAGVPSRELDLRRLNSAVAKGGSAMQTASEISANAGRWMKLTEESARAAHSANLVQRSGGQFVQATTRGPNGQFAKNLQFIKPGNAGAFLTNPAILAGVGGIMAQYAMQKQMEEITEYLAKIDAKVDDILRAQKDAVLADMIGVELMLDEAMAVRAEVGRVSEVTWSKVQGSAATIARTQAYALRQLDALAEKLEEETKVGDLAGLSKHAQDTVVEWLAVLARCFQLQDAMAVLEIDRVLDSSPDDIDSHRLALHAARQRRQDAISKATSHLVSRMDAAAMRANAKVLLNPVSAKVVVKASNEVASGVRDLHLALGLADERDFLEARRWSAAAADVRDDMVGASKVGLQAAGRFSTETLESARMTTGRLAEKLANRRQNAEKAASAAAKSDADEEQS</sequence>
<name>A0A2K9D865_9MICO</name>
<dbReference type="RefSeq" id="WP_101305354.1">
    <property type="nucleotide sequence ID" value="NZ_CP025299.1"/>
</dbReference>
<dbReference type="AlphaFoldDB" id="A0A2K9D865"/>
<organism evidence="2 3">
    <name type="scientific">Microbacterium hominis</name>
    <dbReference type="NCBI Taxonomy" id="162426"/>
    <lineage>
        <taxon>Bacteria</taxon>
        <taxon>Bacillati</taxon>
        <taxon>Actinomycetota</taxon>
        <taxon>Actinomycetes</taxon>
        <taxon>Micrococcales</taxon>
        <taxon>Microbacteriaceae</taxon>
        <taxon>Microbacterium</taxon>
    </lineage>
</organism>
<evidence type="ECO:0000313" key="3">
    <source>
        <dbReference type="Proteomes" id="UP000233276"/>
    </source>
</evidence>
<reference evidence="2 3" key="1">
    <citation type="submission" date="2017-12" db="EMBL/GenBank/DDBJ databases">
        <title>Isolation and characterization of estrogens degradatiion strain Microbacterium hominis SJTG1.</title>
        <authorList>
            <person name="Xiong W."/>
            <person name="Yin C."/>
            <person name="Zheng D."/>
            <person name="Liang R."/>
        </authorList>
    </citation>
    <scope>NUCLEOTIDE SEQUENCE [LARGE SCALE GENOMIC DNA]</scope>
    <source>
        <strain evidence="2 3">SJTG1</strain>
    </source>
</reference>
<dbReference type="KEGG" id="mhos:CXR34_01765"/>
<evidence type="ECO:0000256" key="1">
    <source>
        <dbReference type="SAM" id="MobiDB-lite"/>
    </source>
</evidence>
<dbReference type="Proteomes" id="UP000233276">
    <property type="component" value="Chromosome"/>
</dbReference>
<dbReference type="EMBL" id="CP025299">
    <property type="protein sequence ID" value="AUG28311.1"/>
    <property type="molecule type" value="Genomic_DNA"/>
</dbReference>
<feature type="region of interest" description="Disordered" evidence="1">
    <location>
        <begin position="417"/>
        <end position="439"/>
    </location>
</feature>
<proteinExistence type="predicted"/>